<accession>A0ABN0Z0A7</accession>
<feature type="domain" description="VOC" evidence="1">
    <location>
        <begin position="30"/>
        <end position="148"/>
    </location>
</feature>
<dbReference type="PANTHER" id="PTHR35908">
    <property type="entry name" value="HYPOTHETICAL FUSION PROTEIN"/>
    <property type="match status" value="1"/>
</dbReference>
<dbReference type="PANTHER" id="PTHR35908:SF1">
    <property type="entry name" value="CONSERVED PROTEIN"/>
    <property type="match status" value="1"/>
</dbReference>
<dbReference type="EMBL" id="BAAABX010000056">
    <property type="protein sequence ID" value="GAA0424566.1"/>
    <property type="molecule type" value="Genomic_DNA"/>
</dbReference>
<dbReference type="PROSITE" id="PS51257">
    <property type="entry name" value="PROKAR_LIPOPROTEIN"/>
    <property type="match status" value="1"/>
</dbReference>
<dbReference type="InterPro" id="IPR037523">
    <property type="entry name" value="VOC_core"/>
</dbReference>
<dbReference type="Proteomes" id="UP001500879">
    <property type="component" value="Unassembled WGS sequence"/>
</dbReference>
<proteinExistence type="predicted"/>
<dbReference type="Gene3D" id="3.10.180.10">
    <property type="entry name" value="2,3-Dihydroxybiphenyl 1,2-Dioxygenase, domain 1"/>
    <property type="match status" value="1"/>
</dbReference>
<sequence>MRGSLPGKCPVTADDRLSGHLHTLTGMACRISELVIDCADPERLAAFWSEVLGYVELGREDDGSIEIGPSGAGFGGPQPTLVFGPSGDPWAGKLRLHIDVNPTDRDQDAELERLLALGARPVDVGQTGTENWHVLADPEGNEFCLLHTRLQPL</sequence>
<dbReference type="InterPro" id="IPR029068">
    <property type="entry name" value="Glyas_Bleomycin-R_OHBP_Dase"/>
</dbReference>
<organism evidence="2 3">
    <name type="scientific">Streptomyces luteireticuli</name>
    <dbReference type="NCBI Taxonomy" id="173858"/>
    <lineage>
        <taxon>Bacteria</taxon>
        <taxon>Bacillati</taxon>
        <taxon>Actinomycetota</taxon>
        <taxon>Actinomycetes</taxon>
        <taxon>Kitasatosporales</taxon>
        <taxon>Streptomycetaceae</taxon>
        <taxon>Streptomyces</taxon>
    </lineage>
</organism>
<gene>
    <name evidence="2" type="ORF">GCM10010357_52580</name>
</gene>
<protein>
    <submittedName>
        <fullName evidence="2">VOC family protein</fullName>
    </submittedName>
</protein>
<evidence type="ECO:0000259" key="1">
    <source>
        <dbReference type="PROSITE" id="PS51819"/>
    </source>
</evidence>
<evidence type="ECO:0000313" key="2">
    <source>
        <dbReference type="EMBL" id="GAA0424566.1"/>
    </source>
</evidence>
<dbReference type="PROSITE" id="PS51819">
    <property type="entry name" value="VOC"/>
    <property type="match status" value="1"/>
</dbReference>
<dbReference type="SUPFAM" id="SSF54593">
    <property type="entry name" value="Glyoxalase/Bleomycin resistance protein/Dihydroxybiphenyl dioxygenase"/>
    <property type="match status" value="1"/>
</dbReference>
<dbReference type="InterPro" id="IPR041581">
    <property type="entry name" value="Glyoxalase_6"/>
</dbReference>
<dbReference type="Pfam" id="PF18029">
    <property type="entry name" value="Glyoxalase_6"/>
    <property type="match status" value="1"/>
</dbReference>
<evidence type="ECO:0000313" key="3">
    <source>
        <dbReference type="Proteomes" id="UP001500879"/>
    </source>
</evidence>
<keyword evidence="3" id="KW-1185">Reference proteome</keyword>
<name>A0ABN0Z0A7_9ACTN</name>
<reference evidence="2 3" key="1">
    <citation type="journal article" date="2019" name="Int. J. Syst. Evol. Microbiol.">
        <title>The Global Catalogue of Microorganisms (GCM) 10K type strain sequencing project: providing services to taxonomists for standard genome sequencing and annotation.</title>
        <authorList>
            <consortium name="The Broad Institute Genomics Platform"/>
            <consortium name="The Broad Institute Genome Sequencing Center for Infectious Disease"/>
            <person name="Wu L."/>
            <person name="Ma J."/>
        </authorList>
    </citation>
    <scope>NUCLEOTIDE SEQUENCE [LARGE SCALE GENOMIC DNA]</scope>
    <source>
        <strain evidence="2 3">JCM 4788</strain>
    </source>
</reference>
<comment type="caution">
    <text evidence="2">The sequence shown here is derived from an EMBL/GenBank/DDBJ whole genome shotgun (WGS) entry which is preliminary data.</text>
</comment>
<dbReference type="CDD" id="cd06587">
    <property type="entry name" value="VOC"/>
    <property type="match status" value="1"/>
</dbReference>